<protein>
    <submittedName>
        <fullName evidence="2">Uncharacterized protein</fullName>
    </submittedName>
</protein>
<proteinExistence type="predicted"/>
<evidence type="ECO:0000313" key="2">
    <source>
        <dbReference type="EMBL" id="MBA8683565.1"/>
    </source>
</evidence>
<dbReference type="Proteomes" id="UP000547058">
    <property type="component" value="Unassembled WGS sequence"/>
</dbReference>
<comment type="caution">
    <text evidence="2">The sequence shown here is derived from an EMBL/GenBank/DDBJ whole genome shotgun (WGS) entry which is preliminary data.</text>
</comment>
<organism evidence="2 3">
    <name type="scientific">Stenotrophomonas tumulicola</name>
    <dbReference type="NCBI Taxonomy" id="1685415"/>
    <lineage>
        <taxon>Bacteria</taxon>
        <taxon>Pseudomonadati</taxon>
        <taxon>Pseudomonadota</taxon>
        <taxon>Gammaproteobacteria</taxon>
        <taxon>Lysobacterales</taxon>
        <taxon>Lysobacteraceae</taxon>
        <taxon>Stenotrophomonas</taxon>
    </lineage>
</organism>
<evidence type="ECO:0000256" key="1">
    <source>
        <dbReference type="SAM" id="MobiDB-lite"/>
    </source>
</evidence>
<reference evidence="2 3" key="1">
    <citation type="submission" date="2020-08" db="EMBL/GenBank/DDBJ databases">
        <title>Stenotrophomonas tumulicola JCM 30961.</title>
        <authorList>
            <person name="Deng Y."/>
        </authorList>
    </citation>
    <scope>NUCLEOTIDE SEQUENCE [LARGE SCALE GENOMIC DNA]</scope>
    <source>
        <strain evidence="2 3">JCM 30961</strain>
    </source>
</reference>
<feature type="region of interest" description="Disordered" evidence="1">
    <location>
        <begin position="1"/>
        <end position="48"/>
    </location>
</feature>
<dbReference type="AlphaFoldDB" id="A0A7W3FQ49"/>
<name>A0A7W3FQ49_9GAMM</name>
<dbReference type="RefSeq" id="WP_182341657.1">
    <property type="nucleotide sequence ID" value="NZ_JACGXS010000013.1"/>
</dbReference>
<evidence type="ECO:0000313" key="3">
    <source>
        <dbReference type="Proteomes" id="UP000547058"/>
    </source>
</evidence>
<sequence>MAAWVAPGHARRESKTPRGALAGHGPALQKHGPALQRHGGAFVGRGEPVAHDEPVVGHGGVFAGHDEIAANPVRAGLANALGDYPFAWCRWPL</sequence>
<dbReference type="EMBL" id="JACGXS010000013">
    <property type="protein sequence ID" value="MBA8683565.1"/>
    <property type="molecule type" value="Genomic_DNA"/>
</dbReference>
<gene>
    <name evidence="2" type="ORF">H4O11_17325</name>
</gene>
<keyword evidence="3" id="KW-1185">Reference proteome</keyword>
<accession>A0A7W3FQ49</accession>